<dbReference type="RefSeq" id="XP_037221193.1">
    <property type="nucleotide sequence ID" value="XM_037363272.1"/>
</dbReference>
<accession>A0A8H6SRL0</accession>
<feature type="compositionally biased region" description="Basic and acidic residues" evidence="1">
    <location>
        <begin position="85"/>
        <end position="94"/>
    </location>
</feature>
<name>A0A8H6SRL0_9AGAR</name>
<feature type="transmembrane region" description="Helical" evidence="2">
    <location>
        <begin position="6"/>
        <end position="28"/>
    </location>
</feature>
<evidence type="ECO:0000256" key="1">
    <source>
        <dbReference type="SAM" id="MobiDB-lite"/>
    </source>
</evidence>
<keyword evidence="2" id="KW-1133">Transmembrane helix</keyword>
<organism evidence="3 4">
    <name type="scientific">Mycena indigotica</name>
    <dbReference type="NCBI Taxonomy" id="2126181"/>
    <lineage>
        <taxon>Eukaryota</taxon>
        <taxon>Fungi</taxon>
        <taxon>Dikarya</taxon>
        <taxon>Basidiomycota</taxon>
        <taxon>Agaricomycotina</taxon>
        <taxon>Agaricomycetes</taxon>
        <taxon>Agaricomycetidae</taxon>
        <taxon>Agaricales</taxon>
        <taxon>Marasmiineae</taxon>
        <taxon>Mycenaceae</taxon>
        <taxon>Mycena</taxon>
    </lineage>
</organism>
<gene>
    <name evidence="3" type="ORF">MIND_00654400</name>
</gene>
<feature type="transmembrane region" description="Helical" evidence="2">
    <location>
        <begin position="49"/>
        <end position="71"/>
    </location>
</feature>
<dbReference type="Proteomes" id="UP000636479">
    <property type="component" value="Unassembled WGS sequence"/>
</dbReference>
<evidence type="ECO:0000313" key="4">
    <source>
        <dbReference type="Proteomes" id="UP000636479"/>
    </source>
</evidence>
<keyword evidence="4" id="KW-1185">Reference proteome</keyword>
<keyword evidence="2" id="KW-0812">Transmembrane</keyword>
<sequence>MIALESVASVVVIGVLYGLCAGLPLAMVARGGVQRRASPSRAHAFPCRVGVGGMGQVMTLAGACVFVLLILTTAVRRDARCRELDTETRVEEKAPAGLGSENPSRLSLPLEVEEP</sequence>
<proteinExistence type="predicted"/>
<dbReference type="AlphaFoldDB" id="A0A8H6SRL0"/>
<reference evidence="3" key="1">
    <citation type="submission" date="2020-05" db="EMBL/GenBank/DDBJ databases">
        <title>Mycena genomes resolve the evolution of fungal bioluminescence.</title>
        <authorList>
            <person name="Tsai I.J."/>
        </authorList>
    </citation>
    <scope>NUCLEOTIDE SEQUENCE</scope>
    <source>
        <strain evidence="3">171206Taipei</strain>
    </source>
</reference>
<dbReference type="GeneID" id="59345788"/>
<dbReference type="EMBL" id="JACAZF010000005">
    <property type="protein sequence ID" value="KAF7304221.1"/>
    <property type="molecule type" value="Genomic_DNA"/>
</dbReference>
<comment type="caution">
    <text evidence="3">The sequence shown here is derived from an EMBL/GenBank/DDBJ whole genome shotgun (WGS) entry which is preliminary data.</text>
</comment>
<evidence type="ECO:0000313" key="3">
    <source>
        <dbReference type="EMBL" id="KAF7304221.1"/>
    </source>
</evidence>
<evidence type="ECO:0000256" key="2">
    <source>
        <dbReference type="SAM" id="Phobius"/>
    </source>
</evidence>
<feature type="region of interest" description="Disordered" evidence="1">
    <location>
        <begin position="85"/>
        <end position="115"/>
    </location>
</feature>
<protein>
    <submittedName>
        <fullName evidence="3">Uncharacterized protein</fullName>
    </submittedName>
</protein>
<keyword evidence="2" id="KW-0472">Membrane</keyword>